<comment type="caution">
    <text evidence="3">The sequence shown here is derived from an EMBL/GenBank/DDBJ whole genome shotgun (WGS) entry which is preliminary data.</text>
</comment>
<evidence type="ECO:0000313" key="4">
    <source>
        <dbReference type="Proteomes" id="UP000835052"/>
    </source>
</evidence>
<evidence type="ECO:0000313" key="3">
    <source>
        <dbReference type="EMBL" id="CAD6190442.1"/>
    </source>
</evidence>
<dbReference type="AlphaFoldDB" id="A0A8S1H544"/>
<feature type="transmembrane region" description="Helical" evidence="2">
    <location>
        <begin position="20"/>
        <end position="43"/>
    </location>
</feature>
<keyword evidence="4" id="KW-1185">Reference proteome</keyword>
<name>A0A8S1H544_9PELO</name>
<gene>
    <name evidence="3" type="ORF">CAUJ_LOCUS6361</name>
</gene>
<reference evidence="3" key="1">
    <citation type="submission" date="2020-10" db="EMBL/GenBank/DDBJ databases">
        <authorList>
            <person name="Kikuchi T."/>
        </authorList>
    </citation>
    <scope>NUCLEOTIDE SEQUENCE</scope>
    <source>
        <strain evidence="3">NKZ352</strain>
    </source>
</reference>
<evidence type="ECO:0000256" key="2">
    <source>
        <dbReference type="SAM" id="Phobius"/>
    </source>
</evidence>
<keyword evidence="2" id="KW-0472">Membrane</keyword>
<organism evidence="3 4">
    <name type="scientific">Caenorhabditis auriculariae</name>
    <dbReference type="NCBI Taxonomy" id="2777116"/>
    <lineage>
        <taxon>Eukaryota</taxon>
        <taxon>Metazoa</taxon>
        <taxon>Ecdysozoa</taxon>
        <taxon>Nematoda</taxon>
        <taxon>Chromadorea</taxon>
        <taxon>Rhabditida</taxon>
        <taxon>Rhabditina</taxon>
        <taxon>Rhabditomorpha</taxon>
        <taxon>Rhabditoidea</taxon>
        <taxon>Rhabditidae</taxon>
        <taxon>Peloderinae</taxon>
        <taxon>Caenorhabditis</taxon>
    </lineage>
</organism>
<keyword evidence="2" id="KW-0812">Transmembrane</keyword>
<dbReference type="Proteomes" id="UP000835052">
    <property type="component" value="Unassembled WGS sequence"/>
</dbReference>
<sequence length="355" mass="40425">MTRLEVADDTNGRKPEERELVMLLVLTGIYTGGKGVTCLWLAVLMTPPFAVLATGILALGRCIKLNADDFSASQQSDFEREIQVLERDIRQQKESSFNAKTAITLDQLKKISTIGKFLGPQKESFFDRICRAADIQRASLKSRLKHNKDRFEPQNCLSGPSLQLSCTSLFDSQASLNDSQTYLVTPNLQNIIMMTSAKEQRDAVPAIVPEEEVRIPAERQFDLLELGFTYDELRQLIDNFERFKRSYKDLVKPSPINAQQLLNQFSNHLSLNPTPDLRVIGIAFNLLELGNPKKDVHRTLLKQRRVQALEAEEENRKRRCFTPPGADRYNDRDSTISPLDREIERDELVIGMQND</sequence>
<dbReference type="OrthoDB" id="5854472at2759"/>
<proteinExistence type="predicted"/>
<feature type="region of interest" description="Disordered" evidence="1">
    <location>
        <begin position="312"/>
        <end position="333"/>
    </location>
</feature>
<dbReference type="EMBL" id="CAJGYM010000015">
    <property type="protein sequence ID" value="CAD6190442.1"/>
    <property type="molecule type" value="Genomic_DNA"/>
</dbReference>
<accession>A0A8S1H544</accession>
<evidence type="ECO:0000256" key="1">
    <source>
        <dbReference type="SAM" id="MobiDB-lite"/>
    </source>
</evidence>
<protein>
    <submittedName>
        <fullName evidence="3">Uncharacterized protein</fullName>
    </submittedName>
</protein>
<keyword evidence="2" id="KW-1133">Transmembrane helix</keyword>